<sequence>MTATLTTCPYCGTGCNFYLLSDDDGRLTGVEPAGQHPTTRGQLCVKGWNAHAFVDHPDRLAVPQIRRDGELQSADWQQALDLVHDQLQAIAEKHGPDSLMFLSSAKVSNEENYLLQKLARAGYGTNNIDHCARLCHSSTVTGLVETLGSGAMTNSLSCFDETELVFVIGSNTTEQHPLIGSRILQAKQRGAKLLVADSRKIRLAKHADLHLRQQNGSDVALLSGMMRQILRDGLEDRDFIAQRCENFAAFAEKLESYTPEYVAGITGLEPEQVIAAARLYAEADRAMIVYAMGITQHSHGVDNVRAISNLALLTGNLGKPGSGVNPLRGQNNVQGACDMGALPDVYSGYQNVADPEARKKFSTAWGCELPETKGLMSTHAIEAAATGEVRGMLILGENPMLSDANQGMVKKALERLDFLAVIDIFPTETAAFADVVLPASCYAEKDGSFTSTERRVQLGRKAAEPPGLARTDWQIICELLQRCGLKSDYQNPAEIMAEIAALTPSYGGISHDRLQGHGLQWPCPDKTHPGTPILHIDRCTRGKARFSPVDYRAPHELPDRDFPFLLNTGRSYFHWHTGSMTRRSHLLDREERFAFVEINPDDASQLAIFARQQVRISSLRGSITCRALVSEKVPAGQVFIPFHFTEGAANALTNNALDPESGIPEFKVCAVRIEPC</sequence>
<dbReference type="Gene3D" id="2.40.40.20">
    <property type="match status" value="1"/>
</dbReference>
<evidence type="ECO:0000256" key="3">
    <source>
        <dbReference type="ARBA" id="ARBA00023002"/>
    </source>
</evidence>
<dbReference type="InterPro" id="IPR050123">
    <property type="entry name" value="Prok_molybdopt-oxidoreductase"/>
</dbReference>
<dbReference type="PANTHER" id="PTHR43105:SF14">
    <property type="entry name" value="FORMATE DEHYDROGENASE H"/>
    <property type="match status" value="1"/>
</dbReference>
<name>A0A1M6IKH9_MALRU</name>
<dbReference type="InterPro" id="IPR006656">
    <property type="entry name" value="Mopterin_OxRdtase"/>
</dbReference>
<proteinExistence type="predicted"/>
<dbReference type="InterPro" id="IPR006655">
    <property type="entry name" value="Mopterin_OxRdtase_prok_CS"/>
</dbReference>
<dbReference type="EMBL" id="FQZT01000007">
    <property type="protein sequence ID" value="SHJ34895.1"/>
    <property type="molecule type" value="Genomic_DNA"/>
</dbReference>
<dbReference type="Pfam" id="PF04879">
    <property type="entry name" value="Molybdop_Fe4S4"/>
    <property type="match status" value="1"/>
</dbReference>
<dbReference type="Pfam" id="PF00384">
    <property type="entry name" value="Molybdopterin"/>
    <property type="match status" value="1"/>
</dbReference>
<dbReference type="STRING" id="1122189.SAMN02745165_02142"/>
<keyword evidence="4" id="KW-0408">Iron</keyword>
<dbReference type="Proteomes" id="UP000184171">
    <property type="component" value="Unassembled WGS sequence"/>
</dbReference>
<keyword evidence="5" id="KW-0411">Iron-sulfur</keyword>
<dbReference type="GO" id="GO:0043546">
    <property type="term" value="F:molybdopterin cofactor binding"/>
    <property type="evidence" value="ECO:0007669"/>
    <property type="project" value="InterPro"/>
</dbReference>
<dbReference type="AlphaFoldDB" id="A0A1M6IKH9"/>
<accession>A0A1M6IKH9</accession>
<evidence type="ECO:0000256" key="1">
    <source>
        <dbReference type="ARBA" id="ARBA00022485"/>
    </source>
</evidence>
<dbReference type="CDD" id="cd02753">
    <property type="entry name" value="MopB_Formate-Dh-H"/>
    <property type="match status" value="1"/>
</dbReference>
<dbReference type="GO" id="GO:0022904">
    <property type="term" value="P:respiratory electron transport chain"/>
    <property type="evidence" value="ECO:0007669"/>
    <property type="project" value="TreeGrafter"/>
</dbReference>
<dbReference type="SMART" id="SM00926">
    <property type="entry name" value="Molybdop_Fe4S4"/>
    <property type="match status" value="1"/>
</dbReference>
<dbReference type="InterPro" id="IPR041925">
    <property type="entry name" value="CT_Formate-Dh_H"/>
</dbReference>
<dbReference type="RefSeq" id="WP_072908726.1">
    <property type="nucleotide sequence ID" value="NZ_FQZT01000007.1"/>
</dbReference>
<dbReference type="SUPFAM" id="SSF50692">
    <property type="entry name" value="ADC-like"/>
    <property type="match status" value="1"/>
</dbReference>
<dbReference type="GO" id="GO:0051539">
    <property type="term" value="F:4 iron, 4 sulfur cluster binding"/>
    <property type="evidence" value="ECO:0007669"/>
    <property type="project" value="UniProtKB-KW"/>
</dbReference>
<dbReference type="Gene3D" id="3.40.50.740">
    <property type="match status" value="1"/>
</dbReference>
<dbReference type="FunFam" id="3.40.228.10:FF:000002">
    <property type="entry name" value="Formate dehydrogenase subunit alpha"/>
    <property type="match status" value="1"/>
</dbReference>
<dbReference type="InterPro" id="IPR041924">
    <property type="entry name" value="Formate_Dh-H_N"/>
</dbReference>
<dbReference type="GO" id="GO:0016020">
    <property type="term" value="C:membrane"/>
    <property type="evidence" value="ECO:0007669"/>
    <property type="project" value="TreeGrafter"/>
</dbReference>
<dbReference type="GO" id="GO:0008863">
    <property type="term" value="F:formate dehydrogenase (NAD+) activity"/>
    <property type="evidence" value="ECO:0007669"/>
    <property type="project" value="InterPro"/>
</dbReference>
<dbReference type="Gene3D" id="2.20.25.90">
    <property type="entry name" value="ADC-like domains"/>
    <property type="match status" value="1"/>
</dbReference>
<dbReference type="CDD" id="cd02790">
    <property type="entry name" value="MopB_CT_Formate-Dh_H"/>
    <property type="match status" value="1"/>
</dbReference>
<evidence type="ECO:0000256" key="2">
    <source>
        <dbReference type="ARBA" id="ARBA00022723"/>
    </source>
</evidence>
<organism evidence="7 8">
    <name type="scientific">Malonomonas rubra DSM 5091</name>
    <dbReference type="NCBI Taxonomy" id="1122189"/>
    <lineage>
        <taxon>Bacteria</taxon>
        <taxon>Pseudomonadati</taxon>
        <taxon>Thermodesulfobacteriota</taxon>
        <taxon>Desulfuromonadia</taxon>
        <taxon>Desulfuromonadales</taxon>
        <taxon>Geopsychrobacteraceae</taxon>
        <taxon>Malonomonas</taxon>
    </lineage>
</organism>
<feature type="domain" description="4Fe-4S Mo/W bis-MGD-type" evidence="6">
    <location>
        <begin position="1"/>
        <end position="58"/>
    </location>
</feature>
<dbReference type="InterPro" id="IPR006657">
    <property type="entry name" value="MoPterin_dinucl-bd_dom"/>
</dbReference>
<keyword evidence="8" id="KW-1185">Reference proteome</keyword>
<dbReference type="InterPro" id="IPR009010">
    <property type="entry name" value="Asp_de-COase-like_dom_sf"/>
</dbReference>
<protein>
    <submittedName>
        <fullName evidence="7">Formate dehydrogenase alpha subunit</fullName>
    </submittedName>
</protein>
<dbReference type="NCBIfam" id="TIGR01591">
    <property type="entry name" value="Fdh-alpha"/>
    <property type="match status" value="1"/>
</dbReference>
<dbReference type="GO" id="GO:0046872">
    <property type="term" value="F:metal ion binding"/>
    <property type="evidence" value="ECO:0007669"/>
    <property type="project" value="UniProtKB-KW"/>
</dbReference>
<dbReference type="GO" id="GO:0015942">
    <property type="term" value="P:formate metabolic process"/>
    <property type="evidence" value="ECO:0007669"/>
    <property type="project" value="InterPro"/>
</dbReference>
<evidence type="ECO:0000256" key="5">
    <source>
        <dbReference type="ARBA" id="ARBA00023014"/>
    </source>
</evidence>
<evidence type="ECO:0000313" key="7">
    <source>
        <dbReference type="EMBL" id="SHJ34895.1"/>
    </source>
</evidence>
<dbReference type="PROSITE" id="PS51669">
    <property type="entry name" value="4FE4S_MOW_BIS_MGD"/>
    <property type="match status" value="1"/>
</dbReference>
<keyword evidence="1" id="KW-0004">4Fe-4S</keyword>
<dbReference type="PANTHER" id="PTHR43105">
    <property type="entry name" value="RESPIRATORY NITRATE REDUCTASE"/>
    <property type="match status" value="1"/>
</dbReference>
<dbReference type="Pfam" id="PF01568">
    <property type="entry name" value="Molydop_binding"/>
    <property type="match status" value="1"/>
</dbReference>
<reference evidence="7 8" key="1">
    <citation type="submission" date="2016-11" db="EMBL/GenBank/DDBJ databases">
        <authorList>
            <person name="Jaros S."/>
            <person name="Januszkiewicz K."/>
            <person name="Wedrychowicz H."/>
        </authorList>
    </citation>
    <scope>NUCLEOTIDE SEQUENCE [LARGE SCALE GENOMIC DNA]</scope>
    <source>
        <strain evidence="7 8">DSM 5091</strain>
    </source>
</reference>
<dbReference type="InterPro" id="IPR027467">
    <property type="entry name" value="MopterinOxRdtase_cofactor_BS"/>
</dbReference>
<keyword evidence="2" id="KW-0479">Metal-binding</keyword>
<dbReference type="PROSITE" id="PS00551">
    <property type="entry name" value="MOLYBDOPTERIN_PROK_1"/>
    <property type="match status" value="1"/>
</dbReference>
<gene>
    <name evidence="7" type="ORF">SAMN02745165_02142</name>
</gene>
<keyword evidence="3" id="KW-0560">Oxidoreductase</keyword>
<dbReference type="Gene3D" id="3.40.228.10">
    <property type="entry name" value="Dimethylsulfoxide Reductase, domain 2"/>
    <property type="match status" value="1"/>
</dbReference>
<dbReference type="OrthoDB" id="9816402at2"/>
<evidence type="ECO:0000313" key="8">
    <source>
        <dbReference type="Proteomes" id="UP000184171"/>
    </source>
</evidence>
<dbReference type="SUPFAM" id="SSF53706">
    <property type="entry name" value="Formate dehydrogenase/DMSO reductase, domains 1-3"/>
    <property type="match status" value="1"/>
</dbReference>
<evidence type="ECO:0000256" key="4">
    <source>
        <dbReference type="ARBA" id="ARBA00023004"/>
    </source>
</evidence>
<dbReference type="GO" id="GO:0003954">
    <property type="term" value="F:NADH dehydrogenase activity"/>
    <property type="evidence" value="ECO:0007669"/>
    <property type="project" value="TreeGrafter"/>
</dbReference>
<dbReference type="InterPro" id="IPR006478">
    <property type="entry name" value="Formate_DH_asu"/>
</dbReference>
<dbReference type="InterPro" id="IPR006963">
    <property type="entry name" value="Mopterin_OxRdtase_4Fe-4S_dom"/>
</dbReference>
<dbReference type="PROSITE" id="PS00490">
    <property type="entry name" value="MOLYBDOPTERIN_PROK_2"/>
    <property type="match status" value="1"/>
</dbReference>
<evidence type="ECO:0000259" key="6">
    <source>
        <dbReference type="PROSITE" id="PS51669"/>
    </source>
</evidence>